<accession>A0A1T3MAH7</accession>
<gene>
    <name evidence="1" type="ORF">BAZ10_12515</name>
</gene>
<sequence>MTKTIIHFFLVILTLSGLSLQAQKRILYNLQVTYPDGLKKNSTVYLDINNDKTDFYEARFITPGQKPSGLVQAIERKSGTSENTILVQDFKLNSFKIKTTDILDWKLMNDYKTVEKYKLQKATVLFGGRNWNVWFCNEIPLAEGPYKFNGLPGLVFEAEDMDGVFKYSLMKIENLSKSSVQPTLNVKDAVNITWEKYNKLLSDFYENPYQKERESTQKGNEIVYEDKEMKVQDFTKMTKDFQTMIRKNLPPYVEADKNFLLNKTN</sequence>
<organism evidence="1 2">
    <name type="scientific">Elizabethkingia occulta</name>
    <dbReference type="NCBI Taxonomy" id="1867263"/>
    <lineage>
        <taxon>Bacteria</taxon>
        <taxon>Pseudomonadati</taxon>
        <taxon>Bacteroidota</taxon>
        <taxon>Flavobacteriia</taxon>
        <taxon>Flavobacteriales</taxon>
        <taxon>Weeksellaceae</taxon>
        <taxon>Elizabethkingia</taxon>
    </lineage>
</organism>
<dbReference type="Pfam" id="PF09697">
    <property type="entry name" value="Porph_ging"/>
    <property type="match status" value="1"/>
</dbReference>
<dbReference type="Proteomes" id="UP000190813">
    <property type="component" value="Unassembled WGS sequence"/>
</dbReference>
<evidence type="ECO:0000313" key="2">
    <source>
        <dbReference type="Proteomes" id="UP000190813"/>
    </source>
</evidence>
<keyword evidence="2" id="KW-1185">Reference proteome</keyword>
<evidence type="ECO:0000313" key="1">
    <source>
        <dbReference type="EMBL" id="OPC61271.1"/>
    </source>
</evidence>
<dbReference type="NCBIfam" id="TIGR01200">
    <property type="entry name" value="GLPGLI"/>
    <property type="match status" value="1"/>
</dbReference>
<dbReference type="AlphaFoldDB" id="A0A1T3MAH7"/>
<proteinExistence type="predicted"/>
<protein>
    <submittedName>
        <fullName evidence="1">ABC transporter substrate-binding protein</fullName>
    </submittedName>
</protein>
<dbReference type="InterPro" id="IPR005901">
    <property type="entry name" value="GLPGLI"/>
</dbReference>
<dbReference type="RefSeq" id="WP_078773316.1">
    <property type="nucleotide sequence ID" value="NZ_CBCSBR010000013.1"/>
</dbReference>
<name>A0A1T3MAH7_9FLAO</name>
<comment type="caution">
    <text evidence="1">The sequence shown here is derived from an EMBL/GenBank/DDBJ whole genome shotgun (WGS) entry which is preliminary data.</text>
</comment>
<dbReference type="EMBL" id="MAHX01000021">
    <property type="protein sequence ID" value="OPC61271.1"/>
    <property type="molecule type" value="Genomic_DNA"/>
</dbReference>
<reference evidence="1 2" key="1">
    <citation type="submission" date="2016-06" db="EMBL/GenBank/DDBJ databases">
        <title>Revisiting the taxonomy of the Elizabethkingia Genus based on Whole-Genome Sequencing, Optical Mapping, and MALDI-TOF.</title>
        <authorList>
            <person name="Nicholson A.C."/>
        </authorList>
    </citation>
    <scope>NUCLEOTIDE SEQUENCE [LARGE SCALE GENOMIC DNA]</scope>
    <source>
        <strain evidence="1 2">G4070</strain>
    </source>
</reference>